<dbReference type="Proteomes" id="UP001527925">
    <property type="component" value="Unassembled WGS sequence"/>
</dbReference>
<evidence type="ECO:0000313" key="3">
    <source>
        <dbReference type="Proteomes" id="UP001527925"/>
    </source>
</evidence>
<evidence type="ECO:0000256" key="1">
    <source>
        <dbReference type="SAM" id="MobiDB-lite"/>
    </source>
</evidence>
<evidence type="ECO:0008006" key="4">
    <source>
        <dbReference type="Google" id="ProtNLM"/>
    </source>
</evidence>
<organism evidence="2 3">
    <name type="scientific">Polyrhizophydium stewartii</name>
    <dbReference type="NCBI Taxonomy" id="2732419"/>
    <lineage>
        <taxon>Eukaryota</taxon>
        <taxon>Fungi</taxon>
        <taxon>Fungi incertae sedis</taxon>
        <taxon>Chytridiomycota</taxon>
        <taxon>Chytridiomycota incertae sedis</taxon>
        <taxon>Chytridiomycetes</taxon>
        <taxon>Rhizophydiales</taxon>
        <taxon>Rhizophydiales incertae sedis</taxon>
        <taxon>Polyrhizophydium</taxon>
    </lineage>
</organism>
<protein>
    <recommendedName>
        <fullName evidence="4">Ankyrin repeat protein</fullName>
    </recommendedName>
</protein>
<dbReference type="SUPFAM" id="SSF48403">
    <property type="entry name" value="Ankyrin repeat"/>
    <property type="match status" value="2"/>
</dbReference>
<evidence type="ECO:0000313" key="2">
    <source>
        <dbReference type="EMBL" id="KAL2915562.1"/>
    </source>
</evidence>
<dbReference type="EMBL" id="JADGIZ020000023">
    <property type="protein sequence ID" value="KAL2915562.1"/>
    <property type="molecule type" value="Genomic_DNA"/>
</dbReference>
<sequence>MSSAVAPATTGKGGMCGTGLMQAQDTAPDLAATTDTAMDQPAAGTARCGGLERICNMVADLKLVVQPADHATIAAACGDMATIQWFDAKLGGRWSPQAMDAAAANGHLDAVIFLHERGAACTTHAMDGAAANGHLPIVEFLHEHRTEGCSPDAVVRAAAGGHQHVIEWFHVNMGSIFTDAVMDAALTRGHVSIAEWLHLHRTESCSPTALVRAVENGQVESTRWMFKNMPRVEWDLKPDNQISEHEKEFPDPAKSAPVADAAKDEAIELVGALDKGFVASPTEIMHVGGAPAADAADRTHIRIAPTRSRRFADGAETVADLLNWLPAEIYRQIMLRAGTLTRLLHGDLPLPLSVDTLRSAVADCFELDRTDIARKLLLPPDTDLTESSDPTALETAPLPPVHPSASVPLTVELLLVRSRQMARTVAEAVRPAGVGLFTRLDLLRLAEETNGAPVGPDKTIFRPRQEGLLGALDLVVSSGQTRRSPQLARVARRVLLSLEEIGLVPQNVSWRVINQWVTAAAGLGDIQRVRMLLPHVGKMPPLRALDAAGLHGHVEIVKLVAEECKRHARAAAAQTGRSGFALLSIDGGVVGGQIECIQAVHALDSSIEPSRLSISMALERNNLAAVWWLLLTQKQSWRMECFQTLQTTAARTGHMDVLEFAMRNGIGERADADGFDGAAKGGHLAVLRLLHNDCGGRNKPSGARDGSCALRGIELAAAAGHLEAFEFLWSHVATQSGKQPAVAPSSMAAAARNGHMSIIESYMAKTQCALDEVLAAALAGGHLEIARIIKNQGRGAPTARCMVEIGRTGRVDAAAWVYGHLKNIGATVPDSALLMACRGNHADLAAFLIDECGLAATDGLRDQALRYGSTRSAAVVANRMLPLE</sequence>
<comment type="caution">
    <text evidence="2">The sequence shown here is derived from an EMBL/GenBank/DDBJ whole genome shotgun (WGS) entry which is preliminary data.</text>
</comment>
<keyword evidence="3" id="KW-1185">Reference proteome</keyword>
<accession>A0ABR4N7Q5</accession>
<dbReference type="InterPro" id="IPR036770">
    <property type="entry name" value="Ankyrin_rpt-contain_sf"/>
</dbReference>
<reference evidence="2 3" key="1">
    <citation type="submission" date="2023-09" db="EMBL/GenBank/DDBJ databases">
        <title>Pangenome analysis of Batrachochytrium dendrobatidis and related Chytrids.</title>
        <authorList>
            <person name="Yacoub M.N."/>
            <person name="Stajich J.E."/>
            <person name="James T.Y."/>
        </authorList>
    </citation>
    <scope>NUCLEOTIDE SEQUENCE [LARGE SCALE GENOMIC DNA]</scope>
    <source>
        <strain evidence="2 3">JEL0888</strain>
    </source>
</reference>
<dbReference type="PANTHER" id="PTHR46586:SF3">
    <property type="entry name" value="ANKYRIN REPEAT-CONTAINING PROTEIN"/>
    <property type="match status" value="1"/>
</dbReference>
<dbReference type="Gene3D" id="1.25.40.20">
    <property type="entry name" value="Ankyrin repeat-containing domain"/>
    <property type="match status" value="2"/>
</dbReference>
<feature type="region of interest" description="Disordered" evidence="1">
    <location>
        <begin position="380"/>
        <end position="400"/>
    </location>
</feature>
<name>A0ABR4N7Q5_9FUNG</name>
<gene>
    <name evidence="2" type="ORF">HK105_204964</name>
</gene>
<dbReference type="InterPro" id="IPR052050">
    <property type="entry name" value="SecEffector_AnkRepeat"/>
</dbReference>
<dbReference type="PANTHER" id="PTHR46586">
    <property type="entry name" value="ANKYRIN REPEAT-CONTAINING PROTEIN"/>
    <property type="match status" value="1"/>
</dbReference>
<proteinExistence type="predicted"/>